<gene>
    <name evidence="1" type="ORF">KI387_005807</name>
</gene>
<dbReference type="EMBL" id="JAHRHJ020000002">
    <property type="protein sequence ID" value="KAH9325629.1"/>
    <property type="molecule type" value="Genomic_DNA"/>
</dbReference>
<accession>A0AA38GL20</accession>
<name>A0AA38GL20_TAXCH</name>
<organism evidence="1 2">
    <name type="scientific">Taxus chinensis</name>
    <name type="common">Chinese yew</name>
    <name type="synonym">Taxus wallichiana var. chinensis</name>
    <dbReference type="NCBI Taxonomy" id="29808"/>
    <lineage>
        <taxon>Eukaryota</taxon>
        <taxon>Viridiplantae</taxon>
        <taxon>Streptophyta</taxon>
        <taxon>Embryophyta</taxon>
        <taxon>Tracheophyta</taxon>
        <taxon>Spermatophyta</taxon>
        <taxon>Pinopsida</taxon>
        <taxon>Pinidae</taxon>
        <taxon>Conifers II</taxon>
        <taxon>Cupressales</taxon>
        <taxon>Taxaceae</taxon>
        <taxon>Taxus</taxon>
    </lineage>
</organism>
<reference evidence="1 2" key="1">
    <citation type="journal article" date="2021" name="Nat. Plants">
        <title>The Taxus genome provides insights into paclitaxel biosynthesis.</title>
        <authorList>
            <person name="Xiong X."/>
            <person name="Gou J."/>
            <person name="Liao Q."/>
            <person name="Li Y."/>
            <person name="Zhou Q."/>
            <person name="Bi G."/>
            <person name="Li C."/>
            <person name="Du R."/>
            <person name="Wang X."/>
            <person name="Sun T."/>
            <person name="Guo L."/>
            <person name="Liang H."/>
            <person name="Lu P."/>
            <person name="Wu Y."/>
            <person name="Zhang Z."/>
            <person name="Ro D.K."/>
            <person name="Shang Y."/>
            <person name="Huang S."/>
            <person name="Yan J."/>
        </authorList>
    </citation>
    <scope>NUCLEOTIDE SEQUENCE [LARGE SCALE GENOMIC DNA]</scope>
    <source>
        <strain evidence="1">Ta-2019</strain>
    </source>
</reference>
<dbReference type="Proteomes" id="UP000824469">
    <property type="component" value="Unassembled WGS sequence"/>
</dbReference>
<evidence type="ECO:0000313" key="1">
    <source>
        <dbReference type="EMBL" id="KAH9325629.1"/>
    </source>
</evidence>
<comment type="caution">
    <text evidence="1">The sequence shown here is derived from an EMBL/GenBank/DDBJ whole genome shotgun (WGS) entry which is preliminary data.</text>
</comment>
<protein>
    <submittedName>
        <fullName evidence="1">Uncharacterized protein</fullName>
    </submittedName>
</protein>
<keyword evidence="2" id="KW-1185">Reference proteome</keyword>
<proteinExistence type="predicted"/>
<sequence>MGTGMMRQRWGLVHLFQENRRRVLGDRNFIKVLSFQLLIPSKASSIILYKYNVYNHSTHLLSVPAVGAGPGMVCSGYGYSSHLSVRLHRVLHIGPGFVLGCTRVCSALPYATPRANGTIPPT</sequence>
<evidence type="ECO:0000313" key="2">
    <source>
        <dbReference type="Proteomes" id="UP000824469"/>
    </source>
</evidence>
<dbReference type="AlphaFoldDB" id="A0AA38GL20"/>
<feature type="non-terminal residue" evidence="1">
    <location>
        <position position="1"/>
    </location>
</feature>